<dbReference type="InterPro" id="IPR050103">
    <property type="entry name" value="Class-III_PLP-dep_AT"/>
</dbReference>
<dbReference type="GO" id="GO:0008483">
    <property type="term" value="F:transaminase activity"/>
    <property type="evidence" value="ECO:0007669"/>
    <property type="project" value="UniProtKB-KW"/>
</dbReference>
<dbReference type="Pfam" id="PF00202">
    <property type="entry name" value="Aminotran_3"/>
    <property type="match status" value="1"/>
</dbReference>
<dbReference type="GO" id="GO:0042802">
    <property type="term" value="F:identical protein binding"/>
    <property type="evidence" value="ECO:0007669"/>
    <property type="project" value="TreeGrafter"/>
</dbReference>
<evidence type="ECO:0000256" key="5">
    <source>
        <dbReference type="ARBA" id="ARBA00022679"/>
    </source>
</evidence>
<accession>A0A6J7TXX2</accession>
<organism evidence="7">
    <name type="scientific">freshwater metagenome</name>
    <dbReference type="NCBI Taxonomy" id="449393"/>
    <lineage>
        <taxon>unclassified sequences</taxon>
        <taxon>metagenomes</taxon>
        <taxon>ecological metagenomes</taxon>
    </lineage>
</organism>
<sequence length="391" mass="41301">MRMKNQDYLDRWTSSIQNNYGTPSITLIKGKGLVVEDAEGKKYLDFLGGIATNVLGHAHPAVVRAVTHQINTLGHVSNFYAHPHVVELAEKLKSFTGDADAKVFFAQSGAEANEAALKLTRRTGRSRIVAAQGAFHGRTMGALSLTGQPSKREPFLPLLKGVKHVPYGDIESMRRAVNKKTAMVIIEPIMGEAGVIVPPAGYLQGVREICDATGALMVMDCVQTGMGRTGDWFGYEYSGITPDVITLAKGLGGGLPLGAMIALGASAYLFQAGDHGSTFGGNPVTTAAALAVIKVIEKDSLMVAAVLHGNHLLQEIALISGVKEVRGAGLLIGIEFDSDIAQQVSTKMLDAGVLVNATTANTLRIAPALNVSTAQITKFISILGKVLSDVE</sequence>
<dbReference type="GO" id="GO:0030170">
    <property type="term" value="F:pyridoxal phosphate binding"/>
    <property type="evidence" value="ECO:0007669"/>
    <property type="project" value="InterPro"/>
</dbReference>
<proteinExistence type="predicted"/>
<dbReference type="CDD" id="cd00610">
    <property type="entry name" value="OAT_like"/>
    <property type="match status" value="1"/>
</dbReference>
<keyword evidence="3" id="KW-0032">Aminotransferase</keyword>
<dbReference type="InterPro" id="IPR015422">
    <property type="entry name" value="PyrdxlP-dep_Trfase_small"/>
</dbReference>
<comment type="cofactor">
    <cofactor evidence="1">
        <name>pyridoxal 5'-phosphate</name>
        <dbReference type="ChEBI" id="CHEBI:597326"/>
    </cofactor>
</comment>
<dbReference type="Gene3D" id="3.40.640.10">
    <property type="entry name" value="Type I PLP-dependent aspartate aminotransferase-like (Major domain)"/>
    <property type="match status" value="1"/>
</dbReference>
<dbReference type="PANTHER" id="PTHR11986:SF79">
    <property type="entry name" value="ACETYLORNITHINE AMINOTRANSFERASE, MITOCHONDRIAL"/>
    <property type="match status" value="1"/>
</dbReference>
<evidence type="ECO:0000256" key="6">
    <source>
        <dbReference type="ARBA" id="ARBA00022898"/>
    </source>
</evidence>
<dbReference type="InterPro" id="IPR015421">
    <property type="entry name" value="PyrdxlP-dep_Trfase_major"/>
</dbReference>
<keyword evidence="6" id="KW-0663">Pyridoxal phosphate</keyword>
<reference evidence="7" key="1">
    <citation type="submission" date="2020-05" db="EMBL/GenBank/DDBJ databases">
        <authorList>
            <person name="Chiriac C."/>
            <person name="Salcher M."/>
            <person name="Ghai R."/>
            <person name="Kavagutti S V."/>
        </authorList>
    </citation>
    <scope>NUCLEOTIDE SEQUENCE</scope>
</reference>
<dbReference type="InterPro" id="IPR005814">
    <property type="entry name" value="Aminotrans_3"/>
</dbReference>
<dbReference type="GO" id="GO:0005739">
    <property type="term" value="C:mitochondrion"/>
    <property type="evidence" value="ECO:0007669"/>
    <property type="project" value="UniProtKB-SubCell"/>
</dbReference>
<dbReference type="GO" id="GO:0006526">
    <property type="term" value="P:L-arginine biosynthetic process"/>
    <property type="evidence" value="ECO:0007669"/>
    <property type="project" value="UniProtKB-ARBA"/>
</dbReference>
<dbReference type="SUPFAM" id="SSF53383">
    <property type="entry name" value="PLP-dependent transferases"/>
    <property type="match status" value="1"/>
</dbReference>
<dbReference type="NCBIfam" id="TIGR00707">
    <property type="entry name" value="argD"/>
    <property type="match status" value="1"/>
</dbReference>
<dbReference type="InterPro" id="IPR004636">
    <property type="entry name" value="AcOrn/SuccOrn_fam"/>
</dbReference>
<evidence type="ECO:0000256" key="2">
    <source>
        <dbReference type="ARBA" id="ARBA00004173"/>
    </source>
</evidence>
<dbReference type="PIRSF" id="PIRSF000521">
    <property type="entry name" value="Transaminase_4ab_Lys_Orn"/>
    <property type="match status" value="1"/>
</dbReference>
<dbReference type="Gene3D" id="3.90.1150.10">
    <property type="entry name" value="Aspartate Aminotransferase, domain 1"/>
    <property type="match status" value="1"/>
</dbReference>
<gene>
    <name evidence="7" type="ORF">UFOPK4319_00621</name>
</gene>
<dbReference type="FunFam" id="3.40.640.10:FF:000004">
    <property type="entry name" value="Acetylornithine aminotransferase"/>
    <property type="match status" value="1"/>
</dbReference>
<evidence type="ECO:0000256" key="1">
    <source>
        <dbReference type="ARBA" id="ARBA00001933"/>
    </source>
</evidence>
<dbReference type="EMBL" id="CAFBQN010000035">
    <property type="protein sequence ID" value="CAB5056888.1"/>
    <property type="molecule type" value="Genomic_DNA"/>
</dbReference>
<dbReference type="AlphaFoldDB" id="A0A6J7TXX2"/>
<comment type="subcellular location">
    <subcellularLocation>
        <location evidence="2">Mitochondrion</location>
    </subcellularLocation>
</comment>
<dbReference type="NCBIfam" id="NF002874">
    <property type="entry name" value="PRK03244.1"/>
    <property type="match status" value="1"/>
</dbReference>
<protein>
    <submittedName>
        <fullName evidence="7">Unannotated protein</fullName>
    </submittedName>
</protein>
<evidence type="ECO:0000256" key="4">
    <source>
        <dbReference type="ARBA" id="ARBA00022605"/>
    </source>
</evidence>
<name>A0A6J7TXX2_9ZZZZ</name>
<keyword evidence="5" id="KW-0808">Transferase</keyword>
<dbReference type="PANTHER" id="PTHR11986">
    <property type="entry name" value="AMINOTRANSFERASE CLASS III"/>
    <property type="match status" value="1"/>
</dbReference>
<keyword evidence="4" id="KW-0028">Amino-acid biosynthesis</keyword>
<evidence type="ECO:0000256" key="3">
    <source>
        <dbReference type="ARBA" id="ARBA00022576"/>
    </source>
</evidence>
<dbReference type="InterPro" id="IPR015424">
    <property type="entry name" value="PyrdxlP-dep_Trfase"/>
</dbReference>
<evidence type="ECO:0000313" key="7">
    <source>
        <dbReference type="EMBL" id="CAB5056888.1"/>
    </source>
</evidence>